<evidence type="ECO:0000313" key="3">
    <source>
        <dbReference type="Proteomes" id="UP000054150"/>
    </source>
</evidence>
<evidence type="ECO:0000259" key="1">
    <source>
        <dbReference type="Pfam" id="PF23227"/>
    </source>
</evidence>
<dbReference type="InterPro" id="IPR055406">
    <property type="entry name" value="HEAT_Maestro"/>
</dbReference>
<evidence type="ECO:0000313" key="2">
    <source>
        <dbReference type="EMBL" id="KFQ60019.1"/>
    </source>
</evidence>
<sequence>SLLCVFQLLACPDISGWGDRILNLIPRYLKSECRVMHHLVLRGLITLCRRPFMAKRMQFLLQSLIELLQDAEGEVLRMTLSVISKVLLATDIPTANPIALQLAEKLWPLFDNKANDVQLLSIHLFGDVTEFVVKVGKQPLKTHIHQSLLPLFYHLHDE</sequence>
<organism evidence="2 3">
    <name type="scientific">Pelecanus crispus</name>
    <name type="common">Dalmatian pelican</name>
    <dbReference type="NCBI Taxonomy" id="36300"/>
    <lineage>
        <taxon>Eukaryota</taxon>
        <taxon>Metazoa</taxon>
        <taxon>Chordata</taxon>
        <taxon>Craniata</taxon>
        <taxon>Vertebrata</taxon>
        <taxon>Euteleostomi</taxon>
        <taxon>Archelosauria</taxon>
        <taxon>Archosauria</taxon>
        <taxon>Dinosauria</taxon>
        <taxon>Saurischia</taxon>
        <taxon>Theropoda</taxon>
        <taxon>Coelurosauria</taxon>
        <taxon>Aves</taxon>
        <taxon>Neognathae</taxon>
        <taxon>Neoaves</taxon>
        <taxon>Aequornithes</taxon>
        <taxon>Pelecaniformes</taxon>
        <taxon>Pelecanidae</taxon>
        <taxon>Pelecanus</taxon>
    </lineage>
</organism>
<dbReference type="PANTHER" id="PTHR23120">
    <property type="entry name" value="MAESTRO-RELATED HEAT DOMAIN-CONTAINING"/>
    <property type="match status" value="1"/>
</dbReference>
<name>A0A091SN37_PELCR</name>
<proteinExistence type="predicted"/>
<feature type="non-terminal residue" evidence="2">
    <location>
        <position position="158"/>
    </location>
</feature>
<dbReference type="InterPro" id="IPR016024">
    <property type="entry name" value="ARM-type_fold"/>
</dbReference>
<protein>
    <recommendedName>
        <fullName evidence="1">Maestro/Maestro-like HEAT-repeats domain-containing protein</fullName>
    </recommendedName>
</protein>
<feature type="non-terminal residue" evidence="2">
    <location>
        <position position="1"/>
    </location>
</feature>
<dbReference type="Proteomes" id="UP000054150">
    <property type="component" value="Unassembled WGS sequence"/>
</dbReference>
<dbReference type="EMBL" id="KK479318">
    <property type="protein sequence ID" value="KFQ60019.1"/>
    <property type="molecule type" value="Genomic_DNA"/>
</dbReference>
<dbReference type="InterPro" id="IPR045206">
    <property type="entry name" value="Maestro_heat-like_prot"/>
</dbReference>
<dbReference type="PANTHER" id="PTHR23120:SF42">
    <property type="entry name" value="MAESTRO HEAT-LIKE REPEAT FAMILY MEMBER 3"/>
    <property type="match status" value="1"/>
</dbReference>
<dbReference type="GO" id="GO:0005737">
    <property type="term" value="C:cytoplasm"/>
    <property type="evidence" value="ECO:0007669"/>
    <property type="project" value="TreeGrafter"/>
</dbReference>
<dbReference type="Pfam" id="PF23227">
    <property type="entry name" value="HEAT_MROH2B_C"/>
    <property type="match status" value="1"/>
</dbReference>
<keyword evidence="3" id="KW-1185">Reference proteome</keyword>
<accession>A0A091SN37</accession>
<reference evidence="2 3" key="1">
    <citation type="submission" date="2014-04" db="EMBL/GenBank/DDBJ databases">
        <title>Genome evolution of avian class.</title>
        <authorList>
            <person name="Zhang G."/>
            <person name="Li C."/>
        </authorList>
    </citation>
    <scope>NUCLEOTIDE SEQUENCE [LARGE SCALE GENOMIC DNA]</scope>
    <source>
        <strain evidence="2">BGI_N334</strain>
    </source>
</reference>
<gene>
    <name evidence="2" type="ORF">N334_02939</name>
</gene>
<feature type="domain" description="Maestro/Maestro-like HEAT-repeats" evidence="1">
    <location>
        <begin position="23"/>
        <end position="158"/>
    </location>
</feature>
<dbReference type="AlphaFoldDB" id="A0A091SN37"/>
<dbReference type="SUPFAM" id="SSF48371">
    <property type="entry name" value="ARM repeat"/>
    <property type="match status" value="1"/>
</dbReference>